<name>A0A7I8WZZ0_BURXY</name>
<dbReference type="Proteomes" id="UP000582659">
    <property type="component" value="Unassembled WGS sequence"/>
</dbReference>
<dbReference type="AlphaFoldDB" id="A0A7I8WZZ0"/>
<dbReference type="Proteomes" id="UP000659654">
    <property type="component" value="Unassembled WGS sequence"/>
</dbReference>
<sequence length="130" mass="14766">MVDVNFSVKDHHQPVIISIVSINMEELEWCFRPVPSRSLMINGKQYTFDISEVGIHQTCHAMRAPGGNGVVNDMFHDATTLSSDRCLGSEPETPVSLSLHKGDMVNFFEYYSHLAEIMLWLTVYLNKSFN</sequence>
<dbReference type="EMBL" id="CAJFDI010000006">
    <property type="protein sequence ID" value="CAD5234050.1"/>
    <property type="molecule type" value="Genomic_DNA"/>
</dbReference>
<comment type="caution">
    <text evidence="1">The sequence shown here is derived from an EMBL/GenBank/DDBJ whole genome shotgun (WGS) entry which is preliminary data.</text>
</comment>
<evidence type="ECO:0000313" key="1">
    <source>
        <dbReference type="EMBL" id="CAD5234050.1"/>
    </source>
</evidence>
<organism evidence="1 2">
    <name type="scientific">Bursaphelenchus xylophilus</name>
    <name type="common">Pinewood nematode worm</name>
    <name type="synonym">Aphelenchoides xylophilus</name>
    <dbReference type="NCBI Taxonomy" id="6326"/>
    <lineage>
        <taxon>Eukaryota</taxon>
        <taxon>Metazoa</taxon>
        <taxon>Ecdysozoa</taxon>
        <taxon>Nematoda</taxon>
        <taxon>Chromadorea</taxon>
        <taxon>Rhabditida</taxon>
        <taxon>Tylenchina</taxon>
        <taxon>Tylenchomorpha</taxon>
        <taxon>Aphelenchoidea</taxon>
        <taxon>Aphelenchoididae</taxon>
        <taxon>Bursaphelenchus</taxon>
    </lineage>
</organism>
<gene>
    <name evidence="1" type="ORF">BXYJ_LOCUS14141</name>
</gene>
<evidence type="ECO:0000313" key="2">
    <source>
        <dbReference type="Proteomes" id="UP000659654"/>
    </source>
</evidence>
<proteinExistence type="predicted"/>
<dbReference type="EMBL" id="CAJFCV020000006">
    <property type="protein sequence ID" value="CAG9129616.1"/>
    <property type="molecule type" value="Genomic_DNA"/>
</dbReference>
<reference evidence="1" key="1">
    <citation type="submission" date="2020-09" db="EMBL/GenBank/DDBJ databases">
        <authorList>
            <person name="Kikuchi T."/>
        </authorList>
    </citation>
    <scope>NUCLEOTIDE SEQUENCE</scope>
    <source>
        <strain evidence="1">Ka4C1</strain>
    </source>
</reference>
<protein>
    <submittedName>
        <fullName evidence="1">(pine wood nematode) hypothetical protein</fullName>
    </submittedName>
</protein>
<accession>A0A7I8WZZ0</accession>
<keyword evidence="2" id="KW-1185">Reference proteome</keyword>